<keyword evidence="3" id="KW-1003">Cell membrane</keyword>
<feature type="transmembrane region" description="Helical" evidence="7">
    <location>
        <begin position="73"/>
        <end position="91"/>
    </location>
</feature>
<reference evidence="9" key="3">
    <citation type="submission" date="2017-03" db="EMBL/GenBank/DDBJ databases">
        <authorList>
            <person name="Dastager S.G."/>
            <person name="Neurgaonkar P.S."/>
            <person name="Dharne M.S."/>
        </authorList>
    </citation>
    <scope>NUCLEOTIDE SEQUENCE</scope>
    <source>
        <strain evidence="9">DSM 25145</strain>
    </source>
</reference>
<dbReference type="EMBL" id="FTLX01000001">
    <property type="protein sequence ID" value="SIP97652.1"/>
    <property type="molecule type" value="Genomic_DNA"/>
</dbReference>
<proteinExistence type="inferred from homology"/>
<evidence type="ECO:0000256" key="2">
    <source>
        <dbReference type="ARBA" id="ARBA00007362"/>
    </source>
</evidence>
<keyword evidence="12" id="KW-1185">Reference proteome</keyword>
<evidence type="ECO:0000256" key="3">
    <source>
        <dbReference type="ARBA" id="ARBA00022475"/>
    </source>
</evidence>
<keyword evidence="6 7" id="KW-0472">Membrane</keyword>
<organism evidence="10 11">
    <name type="scientific">Domibacillus enclensis</name>
    <dbReference type="NCBI Taxonomy" id="1017273"/>
    <lineage>
        <taxon>Bacteria</taxon>
        <taxon>Bacillati</taxon>
        <taxon>Bacillota</taxon>
        <taxon>Bacilli</taxon>
        <taxon>Bacillales</taxon>
        <taxon>Bacillaceae</taxon>
        <taxon>Domibacillus</taxon>
    </lineage>
</organism>
<evidence type="ECO:0000313" key="12">
    <source>
        <dbReference type="Proteomes" id="UP000215545"/>
    </source>
</evidence>
<dbReference type="InterPro" id="IPR050638">
    <property type="entry name" value="AA-Vitamin_Transporters"/>
</dbReference>
<evidence type="ECO:0000256" key="7">
    <source>
        <dbReference type="SAM" id="Phobius"/>
    </source>
</evidence>
<accession>A0A1N6P0F9</accession>
<feature type="transmembrane region" description="Helical" evidence="7">
    <location>
        <begin position="156"/>
        <end position="175"/>
    </location>
</feature>
<feature type="domain" description="EamA" evidence="8">
    <location>
        <begin position="5"/>
        <end position="145"/>
    </location>
</feature>
<name>A0A1N6P0F9_9BACI</name>
<keyword evidence="5 7" id="KW-1133">Transmembrane helix</keyword>
<dbReference type="PANTHER" id="PTHR32322">
    <property type="entry name" value="INNER MEMBRANE TRANSPORTER"/>
    <property type="match status" value="1"/>
</dbReference>
<feature type="transmembrane region" description="Helical" evidence="7">
    <location>
        <begin position="187"/>
        <end position="207"/>
    </location>
</feature>
<evidence type="ECO:0000256" key="1">
    <source>
        <dbReference type="ARBA" id="ARBA00004651"/>
    </source>
</evidence>
<evidence type="ECO:0000256" key="4">
    <source>
        <dbReference type="ARBA" id="ARBA00022692"/>
    </source>
</evidence>
<feature type="transmembrane region" description="Helical" evidence="7">
    <location>
        <begin position="251"/>
        <end position="269"/>
    </location>
</feature>
<dbReference type="GO" id="GO:0005886">
    <property type="term" value="C:plasma membrane"/>
    <property type="evidence" value="ECO:0007669"/>
    <property type="project" value="UniProtKB-SubCell"/>
</dbReference>
<feature type="transmembrane region" description="Helical" evidence="7">
    <location>
        <begin position="97"/>
        <end position="119"/>
    </location>
</feature>
<dbReference type="RefSeq" id="WP_045849494.1">
    <property type="nucleotide sequence ID" value="NZ_FTLX01000001.1"/>
</dbReference>
<feature type="transmembrane region" description="Helical" evidence="7">
    <location>
        <begin position="131"/>
        <end position="150"/>
    </location>
</feature>
<sequence length="306" mass="33313">MKRSRGLFFVITGAMFWGIGGTVSQKLFQEYDVDINWLVSARLLIAGILLLAVQFMKKDRSQLLGVWKQKHTAAALLIFGLFGMLAVQYTYMASIQLGNAAVATLLQYLAPVMIILYLIVRKQSVLSGNDLITVLLALTGCFLLLTNGSLTELSVPVSAIVWGILSGVALAFYTLYAVPLLKQFDSLVIVGWAMVIGGAALSAVQFPSPMDLVHLPAEALMYLLFVIVFGTMLAFWFYIESLQSLSPKEASLFGTVEPLAAVLSTVLWLSEPFGAFQWAGAGCIVLMMVLLAVQKEPALSFKKDLA</sequence>
<dbReference type="AlphaFoldDB" id="A0A1N6P0F9"/>
<reference evidence="10 11" key="1">
    <citation type="submission" date="2017-01" db="EMBL/GenBank/DDBJ databases">
        <authorList>
            <person name="Mah S.A."/>
            <person name="Swanson W.J."/>
            <person name="Moy G.W."/>
            <person name="Vacquier V.D."/>
        </authorList>
    </citation>
    <scope>NUCLEOTIDE SEQUENCE [LARGE SCALE GENOMIC DNA]</scope>
    <source>
        <strain evidence="10 11">NIO-1016</strain>
    </source>
</reference>
<protein>
    <submittedName>
        <fullName evidence="9">EamA family transporter</fullName>
    </submittedName>
    <submittedName>
        <fullName evidence="10">Permease of the drug/metabolite transporter (DMT) superfamily</fullName>
    </submittedName>
</protein>
<feature type="transmembrane region" description="Helical" evidence="7">
    <location>
        <begin position="275"/>
        <end position="293"/>
    </location>
</feature>
<dbReference type="SUPFAM" id="SSF103481">
    <property type="entry name" value="Multidrug resistance efflux transporter EmrE"/>
    <property type="match status" value="2"/>
</dbReference>
<feature type="transmembrane region" description="Helical" evidence="7">
    <location>
        <begin position="35"/>
        <end position="53"/>
    </location>
</feature>
<dbReference type="InterPro" id="IPR037185">
    <property type="entry name" value="EmrE-like"/>
</dbReference>
<dbReference type="EMBL" id="MWSK01000001">
    <property type="protein sequence ID" value="OXS80197.1"/>
    <property type="molecule type" value="Genomic_DNA"/>
</dbReference>
<dbReference type="Pfam" id="PF00892">
    <property type="entry name" value="EamA"/>
    <property type="match status" value="2"/>
</dbReference>
<comment type="similarity">
    <text evidence="2">Belongs to the EamA transporter family.</text>
</comment>
<evidence type="ECO:0000256" key="6">
    <source>
        <dbReference type="ARBA" id="ARBA00023136"/>
    </source>
</evidence>
<dbReference type="PANTHER" id="PTHR32322:SF18">
    <property type="entry name" value="S-ADENOSYLMETHIONINE_S-ADENOSYLHOMOCYSTEINE TRANSPORTER"/>
    <property type="match status" value="1"/>
</dbReference>
<evidence type="ECO:0000313" key="10">
    <source>
        <dbReference type="EMBL" id="SIP97652.1"/>
    </source>
</evidence>
<keyword evidence="4 7" id="KW-0812">Transmembrane</keyword>
<gene>
    <name evidence="9" type="ORF">B1B05_01585</name>
    <name evidence="10" type="ORF">SAMN05443094_101334</name>
</gene>
<reference evidence="12" key="2">
    <citation type="submission" date="2017-03" db="EMBL/GenBank/DDBJ databases">
        <title>Bacillus sp. V-88(T) DSM27956, whole genome shotgun sequencing project.</title>
        <authorList>
            <person name="Dastager S.G."/>
            <person name="Neurgaonkar P.S."/>
            <person name="Dharne M.S."/>
        </authorList>
    </citation>
    <scope>NUCLEOTIDE SEQUENCE [LARGE SCALE GENOMIC DNA]</scope>
    <source>
        <strain evidence="12">DSM 25145</strain>
    </source>
</reference>
<dbReference type="Proteomes" id="UP000186385">
    <property type="component" value="Unassembled WGS sequence"/>
</dbReference>
<evidence type="ECO:0000313" key="9">
    <source>
        <dbReference type="EMBL" id="OXS80197.1"/>
    </source>
</evidence>
<dbReference type="InterPro" id="IPR000620">
    <property type="entry name" value="EamA_dom"/>
</dbReference>
<dbReference type="OrthoDB" id="9810818at2"/>
<evidence type="ECO:0000259" key="8">
    <source>
        <dbReference type="Pfam" id="PF00892"/>
    </source>
</evidence>
<dbReference type="Proteomes" id="UP000215545">
    <property type="component" value="Unassembled WGS sequence"/>
</dbReference>
<evidence type="ECO:0000256" key="5">
    <source>
        <dbReference type="ARBA" id="ARBA00022989"/>
    </source>
</evidence>
<feature type="domain" description="EamA" evidence="8">
    <location>
        <begin position="158"/>
        <end position="291"/>
    </location>
</feature>
<comment type="subcellular location">
    <subcellularLocation>
        <location evidence="1">Cell membrane</location>
        <topology evidence="1">Multi-pass membrane protein</topology>
    </subcellularLocation>
</comment>
<feature type="transmembrane region" description="Helical" evidence="7">
    <location>
        <begin position="219"/>
        <end position="239"/>
    </location>
</feature>
<evidence type="ECO:0000313" key="11">
    <source>
        <dbReference type="Proteomes" id="UP000186385"/>
    </source>
</evidence>